<dbReference type="PRINTS" id="PR01438">
    <property type="entry name" value="UNVRSLSTRESS"/>
</dbReference>
<organism evidence="3 4">
    <name type="scientific">Thioalkalivibrio nitratireducens (strain DSM 14787 / UNIQEM 213 / ALEN2)</name>
    <dbReference type="NCBI Taxonomy" id="1255043"/>
    <lineage>
        <taxon>Bacteria</taxon>
        <taxon>Pseudomonadati</taxon>
        <taxon>Pseudomonadota</taxon>
        <taxon>Gammaproteobacteria</taxon>
        <taxon>Chromatiales</taxon>
        <taxon>Ectothiorhodospiraceae</taxon>
        <taxon>Thioalkalivibrio</taxon>
    </lineage>
</organism>
<dbReference type="InterPro" id="IPR006016">
    <property type="entry name" value="UspA"/>
</dbReference>
<feature type="domain" description="UspA" evidence="2">
    <location>
        <begin position="30"/>
        <end position="155"/>
    </location>
</feature>
<dbReference type="KEGG" id="tni:TVNIR_2905"/>
<dbReference type="Proteomes" id="UP000010809">
    <property type="component" value="Chromosome"/>
</dbReference>
<reference evidence="3" key="1">
    <citation type="submission" date="2015-12" db="EMBL/GenBank/DDBJ databases">
        <authorList>
            <person name="Tikhonova T.V."/>
            <person name="Pavlov A.R."/>
            <person name="Beletsky A.V."/>
            <person name="Mardanov A.V."/>
            <person name="Sorokin D.Y."/>
            <person name="Ravin N.V."/>
            <person name="Popov V.O."/>
        </authorList>
    </citation>
    <scope>NUCLEOTIDE SEQUENCE</scope>
    <source>
        <strain evidence="3">DSM 14787</strain>
    </source>
</reference>
<dbReference type="Gene3D" id="3.40.50.12370">
    <property type="match status" value="1"/>
</dbReference>
<dbReference type="EMBL" id="CP003989">
    <property type="protein sequence ID" value="AGA34543.1"/>
    <property type="molecule type" value="Genomic_DNA"/>
</dbReference>
<dbReference type="CDD" id="cd00293">
    <property type="entry name" value="USP-like"/>
    <property type="match status" value="1"/>
</dbReference>
<evidence type="ECO:0000256" key="1">
    <source>
        <dbReference type="ARBA" id="ARBA00008791"/>
    </source>
</evidence>
<evidence type="ECO:0000259" key="2">
    <source>
        <dbReference type="Pfam" id="PF00582"/>
    </source>
</evidence>
<evidence type="ECO:0000313" key="4">
    <source>
        <dbReference type="Proteomes" id="UP000010809"/>
    </source>
</evidence>
<dbReference type="PANTHER" id="PTHR46268">
    <property type="entry name" value="STRESS RESPONSE PROTEIN NHAX"/>
    <property type="match status" value="1"/>
</dbReference>
<evidence type="ECO:0000313" key="3">
    <source>
        <dbReference type="EMBL" id="AGA34543.1"/>
    </source>
</evidence>
<dbReference type="HOGENOM" id="CLU_1668609_0_0_6"/>
<dbReference type="RefSeq" id="WP_015259652.1">
    <property type="nucleotide sequence ID" value="NC_019902.2"/>
</dbReference>
<dbReference type="AlphaFoldDB" id="L0DZR4"/>
<dbReference type="STRING" id="1255043.TVNIR_2905"/>
<dbReference type="eggNOG" id="COG0589">
    <property type="taxonomic scope" value="Bacteria"/>
</dbReference>
<dbReference type="PATRIC" id="fig|1255043.3.peg.2930"/>
<sequence>MQELIRGADRPVLLTPTDPSVDLPAVPVSRLLLATDCSPAAGAAEAAFLELLRHCDSALVVSVGGWVDQREYAGERQTIEDHVSALAERAGEHVFDAELLGRGRPSAEIARVAQEHDVDLVILGRCGHNVLAERLLGSTAEAVCQQARCLTLVVPGNG</sequence>
<dbReference type="Pfam" id="PF00582">
    <property type="entry name" value="Usp"/>
    <property type="match status" value="1"/>
</dbReference>
<keyword evidence="4" id="KW-1185">Reference proteome</keyword>
<protein>
    <submittedName>
        <fullName evidence="3">UspA domain protein</fullName>
    </submittedName>
</protein>
<dbReference type="InterPro" id="IPR006015">
    <property type="entry name" value="Universal_stress_UspA"/>
</dbReference>
<dbReference type="PANTHER" id="PTHR46268:SF6">
    <property type="entry name" value="UNIVERSAL STRESS PROTEIN UP12"/>
    <property type="match status" value="1"/>
</dbReference>
<proteinExistence type="inferred from homology"/>
<gene>
    <name evidence="3" type="ordered locus">TVNIR_2905</name>
</gene>
<name>L0DZR4_THIND</name>
<dbReference type="SUPFAM" id="SSF52402">
    <property type="entry name" value="Adenine nucleotide alpha hydrolases-like"/>
    <property type="match status" value="1"/>
</dbReference>
<accession>L0DZR4</accession>
<comment type="similarity">
    <text evidence="1">Belongs to the universal stress protein A family.</text>
</comment>